<name>H1DE39_9BACT</name>
<dbReference type="eggNOG" id="COG0550">
    <property type="taxonomic scope" value="Bacteria"/>
</dbReference>
<dbReference type="PROSITE" id="PS52039">
    <property type="entry name" value="TOPO_IA_2"/>
    <property type="match status" value="1"/>
</dbReference>
<dbReference type="GO" id="GO:0003917">
    <property type="term" value="F:DNA topoisomerase type I (single strand cut, ATP-independent) activity"/>
    <property type="evidence" value="ECO:0007669"/>
    <property type="project" value="InterPro"/>
</dbReference>
<evidence type="ECO:0000259" key="3">
    <source>
        <dbReference type="PROSITE" id="PS52039"/>
    </source>
</evidence>
<dbReference type="HOGENOM" id="CLU_002929_5_1_10"/>
<keyword evidence="5" id="KW-1185">Reference proteome</keyword>
<organism evidence="4 5">
    <name type="scientific">Odoribacter laneus YIT 12061</name>
    <dbReference type="NCBI Taxonomy" id="742817"/>
    <lineage>
        <taxon>Bacteria</taxon>
        <taxon>Pseudomonadati</taxon>
        <taxon>Bacteroidota</taxon>
        <taxon>Bacteroidia</taxon>
        <taxon>Bacteroidales</taxon>
        <taxon>Odoribacteraceae</taxon>
        <taxon>Odoribacter</taxon>
    </lineage>
</organism>
<feature type="domain" description="Topo IA-type catalytic" evidence="3">
    <location>
        <begin position="1"/>
        <end position="104"/>
    </location>
</feature>
<dbReference type="Proteomes" id="UP000004892">
    <property type="component" value="Unassembled WGS sequence"/>
</dbReference>
<dbReference type="GO" id="GO:0006310">
    <property type="term" value="P:DNA recombination"/>
    <property type="evidence" value="ECO:0007669"/>
    <property type="project" value="TreeGrafter"/>
</dbReference>
<dbReference type="InterPro" id="IPR000380">
    <property type="entry name" value="Topo_IA"/>
</dbReference>
<comment type="caution">
    <text evidence="4">The sequence shown here is derived from an EMBL/GenBank/DDBJ whole genome shotgun (WGS) entry which is preliminary data.</text>
</comment>
<feature type="region of interest" description="Disordered" evidence="2">
    <location>
        <begin position="1"/>
        <end position="21"/>
    </location>
</feature>
<dbReference type="GO" id="GO:0043597">
    <property type="term" value="C:cytoplasmic replication fork"/>
    <property type="evidence" value="ECO:0007669"/>
    <property type="project" value="TreeGrafter"/>
</dbReference>
<dbReference type="InterPro" id="IPR013824">
    <property type="entry name" value="Topo_IA_cen_sub1"/>
</dbReference>
<dbReference type="PANTHER" id="PTHR11390">
    <property type="entry name" value="PROKARYOTIC DNA TOPOISOMERASE"/>
    <property type="match status" value="1"/>
</dbReference>
<proteinExistence type="predicted"/>
<dbReference type="PANTHER" id="PTHR11390:SF21">
    <property type="entry name" value="DNA TOPOISOMERASE 3-ALPHA"/>
    <property type="match status" value="1"/>
</dbReference>
<dbReference type="AlphaFoldDB" id="H1DE39"/>
<evidence type="ECO:0000256" key="2">
    <source>
        <dbReference type="SAM" id="MobiDB-lite"/>
    </source>
</evidence>
<dbReference type="STRING" id="742817.HMPREF9449_00525"/>
<dbReference type="Gene3D" id="1.10.460.10">
    <property type="entry name" value="Topoisomerase I, domain 2"/>
    <property type="match status" value="1"/>
</dbReference>
<evidence type="ECO:0000313" key="4">
    <source>
        <dbReference type="EMBL" id="EHP50836.1"/>
    </source>
</evidence>
<protein>
    <recommendedName>
        <fullName evidence="3">Topo IA-type catalytic domain-containing protein</fullName>
    </recommendedName>
</protein>
<gene>
    <name evidence="4" type="ORF">HMPREF9449_00525</name>
</gene>
<dbReference type="InterPro" id="IPR023405">
    <property type="entry name" value="Topo_IA_core_domain"/>
</dbReference>
<dbReference type="Pfam" id="PF13342">
    <property type="entry name" value="Toprim_Crpt"/>
    <property type="match status" value="1"/>
</dbReference>
<dbReference type="PATRIC" id="fig|742817.3.peg.560"/>
<dbReference type="Pfam" id="PF01131">
    <property type="entry name" value="Topoisom_bac"/>
    <property type="match status" value="1"/>
</dbReference>
<dbReference type="SUPFAM" id="SSF56712">
    <property type="entry name" value="Prokaryotic type I DNA topoisomerase"/>
    <property type="match status" value="1"/>
</dbReference>
<reference evidence="4 5" key="1">
    <citation type="submission" date="2012-01" db="EMBL/GenBank/DDBJ databases">
        <title>The Genome Sequence of Odoribacter laneus YIT 12061.</title>
        <authorList>
            <consortium name="The Broad Institute Genome Sequencing Platform"/>
            <person name="Earl A."/>
            <person name="Ward D."/>
            <person name="Feldgarden M."/>
            <person name="Gevers D."/>
            <person name="Morotomi M."/>
            <person name="Young S.K."/>
            <person name="Zeng Q."/>
            <person name="Gargeya S."/>
            <person name="Fitzgerald M."/>
            <person name="Haas B."/>
            <person name="Abouelleil A."/>
            <person name="Alvarado L."/>
            <person name="Arachchi H.M."/>
            <person name="Berlin A."/>
            <person name="Chapman S.B."/>
            <person name="Gearin G."/>
            <person name="Goldberg J."/>
            <person name="Griggs A."/>
            <person name="Gujja S."/>
            <person name="Hansen M."/>
            <person name="Heiman D."/>
            <person name="Howarth C."/>
            <person name="Larimer J."/>
            <person name="Lui A."/>
            <person name="MacDonald P.J.P."/>
            <person name="McCowen C."/>
            <person name="Montmayeur A."/>
            <person name="Murphy C."/>
            <person name="Neiman D."/>
            <person name="Pearson M."/>
            <person name="Priest M."/>
            <person name="Roberts A."/>
            <person name="Saif S."/>
            <person name="Shea T."/>
            <person name="Sisk P."/>
            <person name="Stolte C."/>
            <person name="Sykes S."/>
            <person name="Wortman J."/>
            <person name="Nusbaum C."/>
            <person name="Birren B."/>
        </authorList>
    </citation>
    <scope>NUCLEOTIDE SEQUENCE [LARGE SCALE GENOMIC DNA]</scope>
    <source>
        <strain evidence="4 5">YIT 12061</strain>
    </source>
</reference>
<evidence type="ECO:0000313" key="5">
    <source>
        <dbReference type="Proteomes" id="UP000004892"/>
    </source>
</evidence>
<sequence>MEHAGTDLEDEEERDVIKGTGIGTPATRAGIIEVLIHRQYVRRDKKNIVPTEKGQTTYEIVKDMRISDVGLTAGWEVALNNIENGVLQPNTFRQEVEIYTVQVTTELLNVSVNLPENKTCFCPKCRSKMLFFPKCIKCANVECDFIVFRNKCDKQLSDEQIITLIEEGKTGVIKGFKKRDGSLMNAKLKLDENYKTVFEFPMKKSNLKKR</sequence>
<dbReference type="EMBL" id="ADMC01000005">
    <property type="protein sequence ID" value="EHP50836.1"/>
    <property type="molecule type" value="Genomic_DNA"/>
</dbReference>
<dbReference type="GO" id="GO:0006281">
    <property type="term" value="P:DNA repair"/>
    <property type="evidence" value="ECO:0007669"/>
    <property type="project" value="TreeGrafter"/>
</dbReference>
<dbReference type="GO" id="GO:0003677">
    <property type="term" value="F:DNA binding"/>
    <property type="evidence" value="ECO:0007669"/>
    <property type="project" value="InterPro"/>
</dbReference>
<dbReference type="InterPro" id="IPR013497">
    <property type="entry name" value="Topo_IA_cen"/>
</dbReference>
<evidence type="ECO:0000256" key="1">
    <source>
        <dbReference type="ARBA" id="ARBA00023235"/>
    </source>
</evidence>
<accession>H1DE39</accession>
<keyword evidence="1" id="KW-0413">Isomerase</keyword>
<dbReference type="GO" id="GO:0006265">
    <property type="term" value="P:DNA topological change"/>
    <property type="evidence" value="ECO:0007669"/>
    <property type="project" value="InterPro"/>
</dbReference>
<dbReference type="InterPro" id="IPR025589">
    <property type="entry name" value="Toprim_C_rpt"/>
</dbReference>